<dbReference type="GO" id="GO:0016684">
    <property type="term" value="F:oxidoreductase activity, acting on peroxide as acceptor"/>
    <property type="evidence" value="ECO:0007669"/>
    <property type="project" value="TreeGrafter"/>
</dbReference>
<dbReference type="GO" id="GO:0005737">
    <property type="term" value="C:cytoplasm"/>
    <property type="evidence" value="ECO:0007669"/>
    <property type="project" value="UniProtKB-SubCell"/>
</dbReference>
<dbReference type="PANTHER" id="PTHR12474">
    <property type="entry name" value="P53 REGULATED PA26 NUCLEAR PROTEIN SESTRIN"/>
    <property type="match status" value="1"/>
</dbReference>
<dbReference type="Proteomes" id="UP000078046">
    <property type="component" value="Unassembled WGS sequence"/>
</dbReference>
<dbReference type="AlphaFoldDB" id="A0A177B5J8"/>
<dbReference type="InterPro" id="IPR006730">
    <property type="entry name" value="Sestrin"/>
</dbReference>
<sequence>MNQRRLTNVQEIMYFHPSYSCQFINLETFLMSDCGPLLKTYRHYIAIIAAARHKCKYLVELYTLNFLKCGGDQKWLTSIKNTPLKLQNIQEVNKILAHKPWMINKCHIYNLRHAQKGDSWSTSEMLQALIIMVHFHSLSSFVYGTGVAFESDTPSSHSFYIHDKFSVEGFENLPDNAADGNESKTKRENLQSKNLFKLNNLIDDLTYKYTDFKKCGEPADMHTLRFQDFSWNKEGYSLCSLYPNSGRLLDSKFNAIKDLTYTQISNVNNNDFYTAIMRYLQSIYGLRYDDYNYSEINILLNRELKSTIKIVGCLPEEMTKEMYNKFMYGFEDAEKVLVNIIIMEARVECSLLYALKAVNKYISSN</sequence>
<dbReference type="OrthoDB" id="337464at2759"/>
<organism evidence="4 5">
    <name type="scientific">Intoshia linei</name>
    <dbReference type="NCBI Taxonomy" id="1819745"/>
    <lineage>
        <taxon>Eukaryota</taxon>
        <taxon>Metazoa</taxon>
        <taxon>Spiralia</taxon>
        <taxon>Lophotrochozoa</taxon>
        <taxon>Mesozoa</taxon>
        <taxon>Orthonectida</taxon>
        <taxon>Rhopaluridae</taxon>
        <taxon>Intoshia</taxon>
    </lineage>
</organism>
<proteinExistence type="inferred from homology"/>
<protein>
    <submittedName>
        <fullName evidence="4">Uncharacterized protein</fullName>
    </submittedName>
</protein>
<comment type="subcellular location">
    <subcellularLocation>
        <location evidence="1">Cytoplasm</location>
    </subcellularLocation>
</comment>
<dbReference type="EMBL" id="LWCA01000263">
    <property type="protein sequence ID" value="OAF69558.1"/>
    <property type="molecule type" value="Genomic_DNA"/>
</dbReference>
<evidence type="ECO:0000256" key="2">
    <source>
        <dbReference type="ARBA" id="ARBA00008350"/>
    </source>
</evidence>
<dbReference type="GO" id="GO:1904262">
    <property type="term" value="P:negative regulation of TORC1 signaling"/>
    <property type="evidence" value="ECO:0007669"/>
    <property type="project" value="TreeGrafter"/>
</dbReference>
<dbReference type="PANTHER" id="PTHR12474:SF0">
    <property type="entry name" value="SESTRIN HOMOLOG"/>
    <property type="match status" value="1"/>
</dbReference>
<dbReference type="GO" id="GO:0016239">
    <property type="term" value="P:positive regulation of macroautophagy"/>
    <property type="evidence" value="ECO:0007669"/>
    <property type="project" value="TreeGrafter"/>
</dbReference>
<comment type="similarity">
    <text evidence="2">Belongs to the sestrin family.</text>
</comment>
<evidence type="ECO:0000256" key="1">
    <source>
        <dbReference type="ARBA" id="ARBA00004496"/>
    </source>
</evidence>
<reference evidence="4 5" key="1">
    <citation type="submission" date="2016-04" db="EMBL/GenBank/DDBJ databases">
        <title>The genome of Intoshia linei affirms orthonectids as highly simplified spiralians.</title>
        <authorList>
            <person name="Mikhailov K.V."/>
            <person name="Slusarev G.S."/>
            <person name="Nikitin M.A."/>
            <person name="Logacheva M.D."/>
            <person name="Penin A."/>
            <person name="Aleoshin V."/>
            <person name="Panchin Y.V."/>
        </authorList>
    </citation>
    <scope>NUCLEOTIDE SEQUENCE [LARGE SCALE GENOMIC DNA]</scope>
    <source>
        <strain evidence="4">Intl2013</strain>
        <tissue evidence="4">Whole animal</tissue>
    </source>
</reference>
<dbReference type="GO" id="GO:0070728">
    <property type="term" value="F:L-leucine binding"/>
    <property type="evidence" value="ECO:0007669"/>
    <property type="project" value="TreeGrafter"/>
</dbReference>
<dbReference type="GO" id="GO:1990253">
    <property type="term" value="P:cellular response to leucine starvation"/>
    <property type="evidence" value="ECO:0007669"/>
    <property type="project" value="TreeGrafter"/>
</dbReference>
<evidence type="ECO:0000313" key="4">
    <source>
        <dbReference type="EMBL" id="OAF69558.1"/>
    </source>
</evidence>
<dbReference type="InterPro" id="IPR029032">
    <property type="entry name" value="AhpD-like"/>
</dbReference>
<dbReference type="GO" id="GO:0005634">
    <property type="term" value="C:nucleus"/>
    <property type="evidence" value="ECO:0007669"/>
    <property type="project" value="InterPro"/>
</dbReference>
<keyword evidence="3" id="KW-0963">Cytoplasm</keyword>
<evidence type="ECO:0000313" key="5">
    <source>
        <dbReference type="Proteomes" id="UP000078046"/>
    </source>
</evidence>
<name>A0A177B5J8_9BILA</name>
<keyword evidence="5" id="KW-1185">Reference proteome</keyword>
<comment type="caution">
    <text evidence="4">The sequence shown here is derived from an EMBL/GenBank/DDBJ whole genome shotgun (WGS) entry which is preliminary data.</text>
</comment>
<gene>
    <name evidence="4" type="ORF">A3Q56_02663</name>
</gene>
<evidence type="ECO:0000256" key="3">
    <source>
        <dbReference type="ARBA" id="ARBA00022490"/>
    </source>
</evidence>
<dbReference type="GO" id="GO:1901031">
    <property type="term" value="P:regulation of response to reactive oxygen species"/>
    <property type="evidence" value="ECO:0007669"/>
    <property type="project" value="InterPro"/>
</dbReference>
<dbReference type="SUPFAM" id="SSF69118">
    <property type="entry name" value="AhpD-like"/>
    <property type="match status" value="1"/>
</dbReference>
<accession>A0A177B5J8</accession>
<dbReference type="Pfam" id="PF04636">
    <property type="entry name" value="PA26"/>
    <property type="match status" value="2"/>
</dbReference>
<dbReference type="GO" id="GO:0071233">
    <property type="term" value="P:cellular response to L-leucine"/>
    <property type="evidence" value="ECO:0007669"/>
    <property type="project" value="TreeGrafter"/>
</dbReference>